<feature type="domain" description="Band 3 cytoplasmic" evidence="2">
    <location>
        <begin position="1"/>
        <end position="100"/>
    </location>
</feature>
<feature type="compositionally biased region" description="Low complexity" evidence="1">
    <location>
        <begin position="174"/>
        <end position="185"/>
    </location>
</feature>
<dbReference type="Pfam" id="PF07565">
    <property type="entry name" value="Band_3_cyto"/>
    <property type="match status" value="1"/>
</dbReference>
<feature type="non-terminal residue" evidence="3">
    <location>
        <position position="193"/>
    </location>
</feature>
<dbReference type="InterPro" id="IPR013769">
    <property type="entry name" value="Band3_cytoplasmic_dom"/>
</dbReference>
<dbReference type="Proteomes" id="UP000682733">
    <property type="component" value="Unassembled WGS sequence"/>
</dbReference>
<name>A0A8S2XDC3_9BILA</name>
<protein>
    <recommendedName>
        <fullName evidence="2">Band 3 cytoplasmic domain-containing protein</fullName>
    </recommendedName>
</protein>
<reference evidence="3" key="1">
    <citation type="submission" date="2021-02" db="EMBL/GenBank/DDBJ databases">
        <authorList>
            <person name="Nowell W R."/>
        </authorList>
    </citation>
    <scope>NUCLEOTIDE SEQUENCE</scope>
</reference>
<dbReference type="GO" id="GO:0016020">
    <property type="term" value="C:membrane"/>
    <property type="evidence" value="ECO:0007669"/>
    <property type="project" value="InterPro"/>
</dbReference>
<dbReference type="EMBL" id="CAJOBA010092697">
    <property type="protein sequence ID" value="CAF4491215.1"/>
    <property type="molecule type" value="Genomic_DNA"/>
</dbReference>
<dbReference type="Gene3D" id="3.40.930.10">
    <property type="entry name" value="Mannitol-specific EII, Chain A"/>
    <property type="match status" value="1"/>
</dbReference>
<evidence type="ECO:0000313" key="3">
    <source>
        <dbReference type="EMBL" id="CAF4491215.1"/>
    </source>
</evidence>
<organism evidence="3 4">
    <name type="scientific">Didymodactylos carnosus</name>
    <dbReference type="NCBI Taxonomy" id="1234261"/>
    <lineage>
        <taxon>Eukaryota</taxon>
        <taxon>Metazoa</taxon>
        <taxon>Spiralia</taxon>
        <taxon>Gnathifera</taxon>
        <taxon>Rotifera</taxon>
        <taxon>Eurotatoria</taxon>
        <taxon>Bdelloidea</taxon>
        <taxon>Philodinida</taxon>
        <taxon>Philodinidae</taxon>
        <taxon>Didymodactylos</taxon>
    </lineage>
</organism>
<dbReference type="InterPro" id="IPR016152">
    <property type="entry name" value="PTrfase/Anion_transptr"/>
</dbReference>
<accession>A0A8S2XDC3</accession>
<dbReference type="GO" id="GO:0008509">
    <property type="term" value="F:monoatomic anion transmembrane transporter activity"/>
    <property type="evidence" value="ECO:0007669"/>
    <property type="project" value="InterPro"/>
</dbReference>
<feature type="non-terminal residue" evidence="3">
    <location>
        <position position="1"/>
    </location>
</feature>
<gene>
    <name evidence="3" type="ORF">TMI583_LOCUS47580</name>
</gene>
<dbReference type="AlphaFoldDB" id="A0A8S2XDC3"/>
<comment type="caution">
    <text evidence="3">The sequence shown here is derived from an EMBL/GenBank/DDBJ whole genome shotgun (WGS) entry which is preliminary data.</text>
</comment>
<evidence type="ECO:0000256" key="1">
    <source>
        <dbReference type="SAM" id="MobiDB-lite"/>
    </source>
</evidence>
<dbReference type="SUPFAM" id="SSF55804">
    <property type="entry name" value="Phoshotransferase/anion transport protein"/>
    <property type="match status" value="1"/>
</dbReference>
<sequence length="193" mass="22556">WIRYEEEYDKELEKWQAPRVGCLSFHSLLELRRGLQYEQDIECIYDSIINDAIENGQLNKDVKDELHKALIVDHKHPESHSFSAFRRRSSAIDFPQSSARRSSLAFRKNDIIHCDGPRRMSSFELKPNGELNKNFKSTVVKYDNIDESVVTNVHIKNCKLDEEELHGSSEKINQEQQQSPLPIQQHRPSQAHM</sequence>
<feature type="region of interest" description="Disordered" evidence="1">
    <location>
        <begin position="164"/>
        <end position="193"/>
    </location>
</feature>
<evidence type="ECO:0000259" key="2">
    <source>
        <dbReference type="Pfam" id="PF07565"/>
    </source>
</evidence>
<proteinExistence type="predicted"/>
<evidence type="ECO:0000313" key="4">
    <source>
        <dbReference type="Proteomes" id="UP000682733"/>
    </source>
</evidence>